<dbReference type="OrthoDB" id="7064118at2"/>
<dbReference type="AlphaFoldDB" id="A0A0L8V9G7"/>
<reference evidence="2" key="1">
    <citation type="submission" date="2015-07" db="EMBL/GenBank/DDBJ databases">
        <title>Genome sequencing of Sunxiuqinia dokdonensis strain SK.</title>
        <authorList>
            <person name="Ahn S."/>
            <person name="Kim B.-C."/>
        </authorList>
    </citation>
    <scope>NUCLEOTIDE SEQUENCE [LARGE SCALE GENOMIC DNA]</scope>
    <source>
        <strain evidence="2">SK</strain>
    </source>
</reference>
<dbReference type="RefSeq" id="WP_053182615.1">
    <property type="nucleotide sequence ID" value="NZ_LGIA01000148.1"/>
</dbReference>
<dbReference type="InterPro" id="IPR013324">
    <property type="entry name" value="RNA_pol_sigma_r3/r4-like"/>
</dbReference>
<dbReference type="STRING" id="1409788.NC99_19870"/>
<evidence type="ECO:0000313" key="1">
    <source>
        <dbReference type="EMBL" id="KOH45125.1"/>
    </source>
</evidence>
<gene>
    <name evidence="1" type="ORF">NC99_19870</name>
</gene>
<accession>A0A0L8V9G7</accession>
<comment type="caution">
    <text evidence="1">The sequence shown here is derived from an EMBL/GenBank/DDBJ whole genome shotgun (WGS) entry which is preliminary data.</text>
</comment>
<dbReference type="Gene3D" id="1.10.10.60">
    <property type="entry name" value="Homeodomain-like"/>
    <property type="match status" value="1"/>
</dbReference>
<name>A0A0L8V9G7_9BACT</name>
<keyword evidence="2" id="KW-1185">Reference proteome</keyword>
<sequence length="216" mass="24560">MEKIAVISADIINSSKFEEHAFIDTMHVLEEPAGNYLVNRGEPVLSSRGDSFQLMTAEIRNSFFKAIFLKSYFKKKQVGLKDKKGKGTIDIRISLAVGLSKTIPENIGKTMEEPFVLSGRALDQMKRKKQTFVITTSHEEYNKELELSCAFLDNLFDGWTLAQAEVIYYLVQGFKQTEIAGLLNLSQPSVSSRIQLARWSLIEKMNTRFLQIIEKI</sequence>
<protein>
    <submittedName>
        <fullName evidence="1">Uncharacterized protein</fullName>
    </submittedName>
</protein>
<evidence type="ECO:0000313" key="2">
    <source>
        <dbReference type="Proteomes" id="UP000036958"/>
    </source>
</evidence>
<dbReference type="SUPFAM" id="SSF88659">
    <property type="entry name" value="Sigma3 and sigma4 domains of RNA polymerase sigma factors"/>
    <property type="match status" value="1"/>
</dbReference>
<dbReference type="EMBL" id="LGIA01000148">
    <property type="protein sequence ID" value="KOH45125.1"/>
    <property type="molecule type" value="Genomic_DNA"/>
</dbReference>
<dbReference type="Proteomes" id="UP000036958">
    <property type="component" value="Unassembled WGS sequence"/>
</dbReference>
<proteinExistence type="predicted"/>
<organism evidence="1 2">
    <name type="scientific">Sunxiuqinia dokdonensis</name>
    <dbReference type="NCBI Taxonomy" id="1409788"/>
    <lineage>
        <taxon>Bacteria</taxon>
        <taxon>Pseudomonadati</taxon>
        <taxon>Bacteroidota</taxon>
        <taxon>Bacteroidia</taxon>
        <taxon>Marinilabiliales</taxon>
        <taxon>Prolixibacteraceae</taxon>
        <taxon>Sunxiuqinia</taxon>
    </lineage>
</organism>